<accession>A0A7J9D7K4</accession>
<name>A0A7J9D7K4_GOSGO</name>
<organism evidence="1 2">
    <name type="scientific">Gossypium gossypioides</name>
    <name type="common">Mexican cotton</name>
    <name type="synonym">Selera gossypioides</name>
    <dbReference type="NCBI Taxonomy" id="34282"/>
    <lineage>
        <taxon>Eukaryota</taxon>
        <taxon>Viridiplantae</taxon>
        <taxon>Streptophyta</taxon>
        <taxon>Embryophyta</taxon>
        <taxon>Tracheophyta</taxon>
        <taxon>Spermatophyta</taxon>
        <taxon>Magnoliopsida</taxon>
        <taxon>eudicotyledons</taxon>
        <taxon>Gunneridae</taxon>
        <taxon>Pentapetalae</taxon>
        <taxon>rosids</taxon>
        <taxon>malvids</taxon>
        <taxon>Malvales</taxon>
        <taxon>Malvaceae</taxon>
        <taxon>Malvoideae</taxon>
        <taxon>Gossypium</taxon>
    </lineage>
</organism>
<keyword evidence="2" id="KW-1185">Reference proteome</keyword>
<dbReference type="OrthoDB" id="10358641at2759"/>
<dbReference type="Proteomes" id="UP000593579">
    <property type="component" value="Unassembled WGS sequence"/>
</dbReference>
<gene>
    <name evidence="1" type="ORF">Gogos_021997</name>
</gene>
<evidence type="ECO:0000313" key="2">
    <source>
        <dbReference type="Proteomes" id="UP000593579"/>
    </source>
</evidence>
<reference evidence="1 2" key="1">
    <citation type="journal article" date="2019" name="Genome Biol. Evol.">
        <title>Insights into the evolution of the New World diploid cottons (Gossypium, subgenus Houzingenia) based on genome sequencing.</title>
        <authorList>
            <person name="Grover C.E."/>
            <person name="Arick M.A. 2nd"/>
            <person name="Thrash A."/>
            <person name="Conover J.L."/>
            <person name="Sanders W.S."/>
            <person name="Peterson D.G."/>
            <person name="Frelichowski J.E."/>
            <person name="Scheffler J.A."/>
            <person name="Scheffler B.E."/>
            <person name="Wendel J.F."/>
        </authorList>
    </citation>
    <scope>NUCLEOTIDE SEQUENCE [LARGE SCALE GENOMIC DNA]</scope>
    <source>
        <strain evidence="1">5</strain>
        <tissue evidence="1">Leaf</tissue>
    </source>
</reference>
<evidence type="ECO:0000313" key="1">
    <source>
        <dbReference type="EMBL" id="MBA0756700.1"/>
    </source>
</evidence>
<dbReference type="EMBL" id="JABEZY010299398">
    <property type="protein sequence ID" value="MBA0756700.1"/>
    <property type="molecule type" value="Genomic_DNA"/>
</dbReference>
<proteinExistence type="predicted"/>
<dbReference type="AlphaFoldDB" id="A0A7J9D7K4"/>
<sequence length="61" mass="7377">MMWWTNTCFVPSPSFRILLTVVSLLGEVIWCLQWKSTWLCFVARRFKQIEFTRELSMSQPF</sequence>
<comment type="caution">
    <text evidence="1">The sequence shown here is derived from an EMBL/GenBank/DDBJ whole genome shotgun (WGS) entry which is preliminary data.</text>
</comment>
<protein>
    <submittedName>
        <fullName evidence="1">Uncharacterized protein</fullName>
    </submittedName>
</protein>